<keyword evidence="3" id="KW-0442">Lipid degradation</keyword>
<name>A0A8S1CAR8_9INSE</name>
<dbReference type="OrthoDB" id="2363873at2759"/>
<gene>
    <name evidence="5" type="ORF">CLODIP_2_CD06086</name>
</gene>
<organism evidence="5 6">
    <name type="scientific">Cloeon dipterum</name>
    <dbReference type="NCBI Taxonomy" id="197152"/>
    <lineage>
        <taxon>Eukaryota</taxon>
        <taxon>Metazoa</taxon>
        <taxon>Ecdysozoa</taxon>
        <taxon>Arthropoda</taxon>
        <taxon>Hexapoda</taxon>
        <taxon>Insecta</taxon>
        <taxon>Pterygota</taxon>
        <taxon>Palaeoptera</taxon>
        <taxon>Ephemeroptera</taxon>
        <taxon>Pisciforma</taxon>
        <taxon>Baetidae</taxon>
        <taxon>Cloeon</taxon>
    </lineage>
</organism>
<keyword evidence="4" id="KW-0443">Lipid metabolism</keyword>
<accession>A0A8S1CAR8</accession>
<proteinExistence type="predicted"/>
<keyword evidence="6" id="KW-1185">Reference proteome</keyword>
<dbReference type="Gene3D" id="3.40.50.1820">
    <property type="entry name" value="alpha/beta hydrolase"/>
    <property type="match status" value="1"/>
</dbReference>
<evidence type="ECO:0000256" key="2">
    <source>
        <dbReference type="ARBA" id="ARBA00022801"/>
    </source>
</evidence>
<dbReference type="GO" id="GO:0003847">
    <property type="term" value="F:1-alkyl-2-acetylglycerophosphocholine esterase activity"/>
    <property type="evidence" value="ECO:0007669"/>
    <property type="project" value="UniProtKB-EC"/>
</dbReference>
<evidence type="ECO:0000256" key="1">
    <source>
        <dbReference type="ARBA" id="ARBA00013201"/>
    </source>
</evidence>
<evidence type="ECO:0000313" key="5">
    <source>
        <dbReference type="EMBL" id="CAB3365492.1"/>
    </source>
</evidence>
<keyword evidence="2" id="KW-0378">Hydrolase</keyword>
<dbReference type="Proteomes" id="UP000494165">
    <property type="component" value="Unassembled WGS sequence"/>
</dbReference>
<protein>
    <recommendedName>
        <fullName evidence="1">1-alkyl-2-acetylglycerophosphocholine esterase</fullName>
        <ecNumber evidence="1">3.1.1.47</ecNumber>
    </recommendedName>
</protein>
<dbReference type="AlphaFoldDB" id="A0A8S1CAR8"/>
<dbReference type="EC" id="3.1.1.47" evidence="1"/>
<dbReference type="EMBL" id="CADEPI010000020">
    <property type="protein sequence ID" value="CAB3365492.1"/>
    <property type="molecule type" value="Genomic_DNA"/>
</dbReference>
<sequence length="392" mass="44237">MLPKHLPLPEGPFVPGCFDVMSGYGEESTFLRLWYPASLTDVKKHASQWPRWMDNDYLQGFSAILGIWPIFLRTALRWVGDDLRIPGVWNADVLEGTQQFPTVVLSHGLSACRFLYSSLCMQLASHGIVVAAVEHKDESAASTFFYENESKYLSGKKSTIIFRTVSATSDTGHQLLVRRRQLDIRASECSRALDFLIGVNEGRCCENLLDPETKILEQLKGRLDLETASLMGHSFGGATTLVTAAKDDRFKQLIVLDSWLFGLKNEENMPKVLAKVPKLFLNADYFQLDLKGNLDIMRKLVSPTDSKFTVKKSTHEQFCDSPNIIGLRLNRDKPRIDGNLGLRINTHIVLRYLKERLGDSVKWDNGNFLQENADHIISDISVQETTQLSTKL</sequence>
<comment type="caution">
    <text evidence="5">The sequence shown here is derived from an EMBL/GenBank/DDBJ whole genome shotgun (WGS) entry which is preliminary data.</text>
</comment>
<dbReference type="GO" id="GO:0016042">
    <property type="term" value="P:lipid catabolic process"/>
    <property type="evidence" value="ECO:0007669"/>
    <property type="project" value="UniProtKB-KW"/>
</dbReference>
<evidence type="ECO:0000313" key="6">
    <source>
        <dbReference type="Proteomes" id="UP000494165"/>
    </source>
</evidence>
<dbReference type="Pfam" id="PF03403">
    <property type="entry name" value="PAF-AH_p_II"/>
    <property type="match status" value="1"/>
</dbReference>
<evidence type="ECO:0000256" key="4">
    <source>
        <dbReference type="ARBA" id="ARBA00023098"/>
    </source>
</evidence>
<dbReference type="InterPro" id="IPR029058">
    <property type="entry name" value="AB_hydrolase_fold"/>
</dbReference>
<evidence type="ECO:0000256" key="3">
    <source>
        <dbReference type="ARBA" id="ARBA00022963"/>
    </source>
</evidence>
<reference evidence="5 6" key="1">
    <citation type="submission" date="2020-04" db="EMBL/GenBank/DDBJ databases">
        <authorList>
            <person name="Alioto T."/>
            <person name="Alioto T."/>
            <person name="Gomez Garrido J."/>
        </authorList>
    </citation>
    <scope>NUCLEOTIDE SEQUENCE [LARGE SCALE GENOMIC DNA]</scope>
</reference>
<dbReference type="SUPFAM" id="SSF53474">
    <property type="entry name" value="alpha/beta-Hydrolases"/>
    <property type="match status" value="1"/>
</dbReference>
<dbReference type="PANTHER" id="PTHR10272:SF0">
    <property type="entry name" value="PLATELET-ACTIVATING FACTOR ACETYLHYDROLASE"/>
    <property type="match status" value="1"/>
</dbReference>
<dbReference type="PANTHER" id="PTHR10272">
    <property type="entry name" value="PLATELET-ACTIVATING FACTOR ACETYLHYDROLASE"/>
    <property type="match status" value="1"/>
</dbReference>